<comment type="caution">
    <text evidence="2">The sequence shown here is derived from an EMBL/GenBank/DDBJ whole genome shotgun (WGS) entry which is preliminary data.</text>
</comment>
<proteinExistence type="predicted"/>
<dbReference type="SUPFAM" id="SSF82171">
    <property type="entry name" value="DPP6 N-terminal domain-like"/>
    <property type="match status" value="1"/>
</dbReference>
<dbReference type="Gene3D" id="2.120.10.30">
    <property type="entry name" value="TolB, C-terminal domain"/>
    <property type="match status" value="1"/>
</dbReference>
<dbReference type="InterPro" id="IPR011659">
    <property type="entry name" value="WD40"/>
</dbReference>
<evidence type="ECO:0000313" key="2">
    <source>
        <dbReference type="EMBL" id="MCI0756169.1"/>
    </source>
</evidence>
<evidence type="ECO:0000256" key="1">
    <source>
        <dbReference type="SAM" id="MobiDB-lite"/>
    </source>
</evidence>
<gene>
    <name evidence="2" type="ORF">MON41_21145</name>
</gene>
<evidence type="ECO:0000313" key="3">
    <source>
        <dbReference type="Proteomes" id="UP001201985"/>
    </source>
</evidence>
<keyword evidence="3" id="KW-1185">Reference proteome</keyword>
<dbReference type="Proteomes" id="UP001201985">
    <property type="component" value="Unassembled WGS sequence"/>
</dbReference>
<dbReference type="Pfam" id="PF07676">
    <property type="entry name" value="PD40"/>
    <property type="match status" value="2"/>
</dbReference>
<dbReference type="EMBL" id="JALBUU010000097">
    <property type="protein sequence ID" value="MCI0756169.1"/>
    <property type="molecule type" value="Genomic_DNA"/>
</dbReference>
<name>A0ABS9WA41_9PROT</name>
<feature type="region of interest" description="Disordered" evidence="1">
    <location>
        <begin position="272"/>
        <end position="300"/>
    </location>
</feature>
<organism evidence="2 3">
    <name type="scientific">Teichococcus vastitatis</name>
    <dbReference type="NCBI Taxonomy" id="2307076"/>
    <lineage>
        <taxon>Bacteria</taxon>
        <taxon>Pseudomonadati</taxon>
        <taxon>Pseudomonadota</taxon>
        <taxon>Alphaproteobacteria</taxon>
        <taxon>Acetobacterales</taxon>
        <taxon>Roseomonadaceae</taxon>
        <taxon>Roseomonas</taxon>
    </lineage>
</organism>
<accession>A0ABS9WA41</accession>
<feature type="compositionally biased region" description="Low complexity" evidence="1">
    <location>
        <begin position="284"/>
        <end position="294"/>
    </location>
</feature>
<reference evidence="2 3" key="1">
    <citation type="submission" date="2022-03" db="EMBL/GenBank/DDBJ databases">
        <title>Complete genome analysis of Roseomonas KG 17.1 : a prolific producer of plant growth promoters.</title>
        <authorList>
            <person name="Saadouli I."/>
            <person name="Najjari A."/>
            <person name="Mosbah A."/>
            <person name="Ouzari H.I."/>
        </authorList>
    </citation>
    <scope>NUCLEOTIDE SEQUENCE [LARGE SCALE GENOMIC DNA]</scope>
    <source>
        <strain evidence="2 3">KG17-1</strain>
    </source>
</reference>
<dbReference type="RefSeq" id="WP_120006381.1">
    <property type="nucleotide sequence ID" value="NZ_JALBUU010000097.1"/>
</dbReference>
<sequence>MATAVPPVTATLDRLNLGPGGVQADAGVQGFAVSADGTRLVLLSAAGNLVAGDGNDAADLFILGTGGSGGFTRAVTAFEDLGQGWSAALAGSAAQLSADGRSLAFLGSQLTASGPAYDVFVKDLTTGTVQRAGIDASGLTVPAWTLSADGRKLAFVSTASTLVPGSTPGGAQIFIRDLATSAVTLVSRDAAGHPLAGPYAELALSRDGTQLAFTSSDPALTGSTSGIAQLFVRNLLTGSVILASADARGNAASAASSLAVFSPDGSQIAFVSAPPTCPPPRRPAAPCRRSSGSRTCSPAA</sequence>
<protein>
    <submittedName>
        <fullName evidence="2">PD40 domain-containing protein</fullName>
    </submittedName>
</protein>
<dbReference type="InterPro" id="IPR011042">
    <property type="entry name" value="6-blade_b-propeller_TolB-like"/>
</dbReference>